<dbReference type="PANTHER" id="PTHR38834:SF3">
    <property type="entry name" value="SOLUTE-BINDING PROTEIN FAMILY 3_N-TERMINAL DOMAIN-CONTAINING PROTEIN"/>
    <property type="match status" value="1"/>
</dbReference>
<comment type="caution">
    <text evidence="2">The sequence shown here is derived from an EMBL/GenBank/DDBJ whole genome shotgun (WGS) entry which is preliminary data.</text>
</comment>
<evidence type="ECO:0000259" key="1">
    <source>
        <dbReference type="SMART" id="SM00062"/>
    </source>
</evidence>
<evidence type="ECO:0000313" key="2">
    <source>
        <dbReference type="EMBL" id="MDE1463417.1"/>
    </source>
</evidence>
<proteinExistence type="predicted"/>
<keyword evidence="3" id="KW-1185">Reference proteome</keyword>
<dbReference type="PANTHER" id="PTHR38834">
    <property type="entry name" value="PERIPLASMIC SUBSTRATE BINDING PROTEIN FAMILY 3"/>
    <property type="match status" value="1"/>
</dbReference>
<feature type="domain" description="Solute-binding protein family 3/N-terminal" evidence="1">
    <location>
        <begin position="28"/>
        <end position="250"/>
    </location>
</feature>
<dbReference type="InterPro" id="IPR001638">
    <property type="entry name" value="Solute-binding_3/MltF_N"/>
</dbReference>
<dbReference type="EMBL" id="JAPMOU010000020">
    <property type="protein sequence ID" value="MDE1463417.1"/>
    <property type="molecule type" value="Genomic_DNA"/>
</dbReference>
<dbReference type="Proteomes" id="UP001528823">
    <property type="component" value="Unassembled WGS sequence"/>
</dbReference>
<dbReference type="RefSeq" id="WP_274689754.1">
    <property type="nucleotide sequence ID" value="NZ_JAPMOU010000020.1"/>
</dbReference>
<organism evidence="2 3">
    <name type="scientific">Spartinivicinus poritis</name>
    <dbReference type="NCBI Taxonomy" id="2994640"/>
    <lineage>
        <taxon>Bacteria</taxon>
        <taxon>Pseudomonadati</taxon>
        <taxon>Pseudomonadota</taxon>
        <taxon>Gammaproteobacteria</taxon>
        <taxon>Oceanospirillales</taxon>
        <taxon>Zooshikellaceae</taxon>
        <taxon>Spartinivicinus</taxon>
    </lineage>
</organism>
<name>A0ABT5UAN3_9GAMM</name>
<sequence length="256" mass="28476">MLVSRLKTMLLMGLLLLGNHVNSEGLEKLTFITESYPPYNFENAGILRGISVDLLVAASQKVNQPVTRSKIKLYPWARGYRNAVDGPNIVLFATTRTEEREPLFKWAGPITATRIVLLAPKANNITINSPADLKKYKIAAIRDDVGEQLVVALGIEKGKIKSSANADSVVKKLASNKVDMWAYEENVARWFIKKNNLNNDDYATVYVLKEGELYYAFSKDVPDTVVASIQEGIDKVKAAPGKVGKTLYDDIMSEYM</sequence>
<dbReference type="Pfam" id="PF00497">
    <property type="entry name" value="SBP_bac_3"/>
    <property type="match status" value="1"/>
</dbReference>
<accession>A0ABT5UAN3</accession>
<evidence type="ECO:0000313" key="3">
    <source>
        <dbReference type="Proteomes" id="UP001528823"/>
    </source>
</evidence>
<dbReference type="Gene3D" id="3.40.190.10">
    <property type="entry name" value="Periplasmic binding protein-like II"/>
    <property type="match status" value="2"/>
</dbReference>
<dbReference type="SUPFAM" id="SSF53850">
    <property type="entry name" value="Periplasmic binding protein-like II"/>
    <property type="match status" value="1"/>
</dbReference>
<gene>
    <name evidence="2" type="ORF">ORQ98_15760</name>
</gene>
<dbReference type="SMART" id="SM00062">
    <property type="entry name" value="PBPb"/>
    <property type="match status" value="1"/>
</dbReference>
<protein>
    <submittedName>
        <fullName evidence="2">Transporter substrate-binding domain-containing protein</fullName>
    </submittedName>
</protein>
<reference evidence="2 3" key="1">
    <citation type="submission" date="2022-11" db="EMBL/GenBank/DDBJ databases">
        <title>Spartinivicinus poritis sp. nov., isolated from scleractinian coral Porites lutea.</title>
        <authorList>
            <person name="Zhang G."/>
            <person name="Cai L."/>
            <person name="Wei Q."/>
        </authorList>
    </citation>
    <scope>NUCLEOTIDE SEQUENCE [LARGE SCALE GENOMIC DNA]</scope>
    <source>
        <strain evidence="2 3">A2-2</strain>
    </source>
</reference>